<dbReference type="HOGENOM" id="CLU_126491_0_0_9"/>
<proteinExistence type="predicted"/>
<evidence type="ECO:0000256" key="1">
    <source>
        <dbReference type="ARBA" id="ARBA00022553"/>
    </source>
</evidence>
<dbReference type="Pfam" id="PF14689">
    <property type="entry name" value="SPOB_a"/>
    <property type="match status" value="1"/>
</dbReference>
<dbReference type="InterPro" id="IPR039506">
    <property type="entry name" value="SPOB_a"/>
</dbReference>
<sequence length="176" mass="19584">MKPNKLTVPEALRLANHDFLNRLQMIMMYNELGKQEQCQAYITKAVNEMQVVSAVNRAGTPVLAEWLLTVGWRYNEFAVALTSTVTGTATVAETAIVAYVEACIAAIAKQVDVYCEQYITLDYTVEPANVTLAMRVTGQWQTPIQLTEKNERFTVNIKASTTTMLDLCITAKQGVK</sequence>
<evidence type="ECO:0000256" key="2">
    <source>
        <dbReference type="ARBA" id="ARBA00022679"/>
    </source>
</evidence>
<dbReference type="AlphaFoldDB" id="A0A078M0X7"/>
<dbReference type="EMBL" id="LN483073">
    <property type="protein sequence ID" value="CDZ99835.1"/>
    <property type="molecule type" value="Genomic_DNA"/>
</dbReference>
<evidence type="ECO:0000313" key="5">
    <source>
        <dbReference type="EMBL" id="CDZ99835.1"/>
    </source>
</evidence>
<dbReference type="InterPro" id="IPR037100">
    <property type="entry name" value="Spo0B_C_sf"/>
</dbReference>
<feature type="domain" description="SpoOB alpha-helical" evidence="4">
    <location>
        <begin position="8"/>
        <end position="57"/>
    </location>
</feature>
<dbReference type="SUPFAM" id="SSF55890">
    <property type="entry name" value="Sporulation response regulatory protein Spo0B"/>
    <property type="match status" value="1"/>
</dbReference>
<protein>
    <recommendedName>
        <fullName evidence="4">SpoOB alpha-helical domain-containing protein</fullName>
    </recommendedName>
</protein>
<organism evidence="5">
    <name type="scientific">Metalysinibacillus saudimassiliensis</name>
    <dbReference type="NCBI Taxonomy" id="1461583"/>
    <lineage>
        <taxon>Bacteria</taxon>
        <taxon>Bacillati</taxon>
        <taxon>Bacillota</taxon>
        <taxon>Bacilli</taxon>
        <taxon>Bacillales</taxon>
        <taxon>Caryophanaceae</taxon>
        <taxon>Metalysinibacillus</taxon>
    </lineage>
</organism>
<dbReference type="PATRIC" id="fig|1461583.4.peg.291"/>
<gene>
    <name evidence="5" type="ORF">BN1050_00317</name>
</gene>
<dbReference type="GO" id="GO:0000155">
    <property type="term" value="F:phosphorelay sensor kinase activity"/>
    <property type="evidence" value="ECO:0007669"/>
    <property type="project" value="InterPro"/>
</dbReference>
<reference evidence="5" key="1">
    <citation type="submission" date="2014-07" db="EMBL/GenBank/DDBJ databases">
        <authorList>
            <person name="Urmite Genomes Urmite Genomes"/>
        </authorList>
    </citation>
    <scope>NUCLEOTIDE SEQUENCE</scope>
    <source>
        <strain evidence="5">13S34_air</strain>
    </source>
</reference>
<keyword evidence="3" id="KW-0418">Kinase</keyword>
<accession>A0A078M0X7</accession>
<name>A0A078M0X7_9BACL</name>
<dbReference type="Gene3D" id="3.30.565.30">
    <property type="entry name" value="Sporulation initiation phosphotransferase B (SpoOB), C-terminal domain"/>
    <property type="match status" value="1"/>
</dbReference>
<dbReference type="Gene3D" id="1.10.287.130">
    <property type="match status" value="1"/>
</dbReference>
<dbReference type="InterPro" id="IPR016120">
    <property type="entry name" value="Sig_transdc_His_kin_SpoOB"/>
</dbReference>
<evidence type="ECO:0000259" key="4">
    <source>
        <dbReference type="Pfam" id="PF14689"/>
    </source>
</evidence>
<keyword evidence="1" id="KW-0597">Phosphoprotein</keyword>
<keyword evidence="2" id="KW-0808">Transferase</keyword>
<evidence type="ECO:0000256" key="3">
    <source>
        <dbReference type="ARBA" id="ARBA00022777"/>
    </source>
</evidence>